<evidence type="ECO:0000313" key="3">
    <source>
        <dbReference type="EMBL" id="QDS76411.1"/>
    </source>
</evidence>
<accession>A0A517LL97</accession>
<evidence type="ECO:0000313" key="4">
    <source>
        <dbReference type="Proteomes" id="UP000316270"/>
    </source>
</evidence>
<evidence type="ECO:0000256" key="1">
    <source>
        <dbReference type="SAM" id="MobiDB-lite"/>
    </source>
</evidence>
<feature type="compositionally biased region" description="Low complexity" evidence="1">
    <location>
        <begin position="137"/>
        <end position="184"/>
    </location>
</feature>
<keyword evidence="2" id="KW-0732">Signal</keyword>
<feature type="compositionally biased region" description="Low complexity" evidence="1">
    <location>
        <begin position="194"/>
        <end position="203"/>
    </location>
</feature>
<feature type="signal peptide" evidence="2">
    <location>
        <begin position="1"/>
        <end position="20"/>
    </location>
</feature>
<evidence type="ECO:0000256" key="2">
    <source>
        <dbReference type="SAM" id="SignalP"/>
    </source>
</evidence>
<feature type="chain" id="PRO_5021948644" description="Extracellular membrane protein CFEM domain-containing protein" evidence="2">
    <location>
        <begin position="21"/>
        <end position="226"/>
    </location>
</feature>
<reference evidence="3 4" key="1">
    <citation type="submission" date="2019-07" db="EMBL/GenBank/DDBJ databases">
        <title>Finished genome of Venturia effusa.</title>
        <authorList>
            <person name="Young C.A."/>
            <person name="Cox M.P."/>
            <person name="Ganley A.R.D."/>
            <person name="David W.J."/>
        </authorList>
    </citation>
    <scope>NUCLEOTIDE SEQUENCE [LARGE SCALE GENOMIC DNA]</scope>
    <source>
        <strain evidence="4">albino</strain>
    </source>
</reference>
<protein>
    <recommendedName>
        <fullName evidence="5">Extracellular membrane protein CFEM domain-containing protein</fullName>
    </recommendedName>
</protein>
<keyword evidence="4" id="KW-1185">Reference proteome</keyword>
<evidence type="ECO:0008006" key="5">
    <source>
        <dbReference type="Google" id="ProtNLM"/>
    </source>
</evidence>
<feature type="region of interest" description="Disordered" evidence="1">
    <location>
        <begin position="78"/>
        <end position="203"/>
    </location>
</feature>
<name>A0A517LL97_9PEZI</name>
<dbReference type="EMBL" id="CP042199">
    <property type="protein sequence ID" value="QDS76411.1"/>
    <property type="molecule type" value="Genomic_DNA"/>
</dbReference>
<dbReference type="STRING" id="50376.A0A517LL97"/>
<feature type="compositionally biased region" description="Low complexity" evidence="1">
    <location>
        <begin position="82"/>
        <end position="116"/>
    </location>
</feature>
<organism evidence="3 4">
    <name type="scientific">Venturia effusa</name>
    <dbReference type="NCBI Taxonomy" id="50376"/>
    <lineage>
        <taxon>Eukaryota</taxon>
        <taxon>Fungi</taxon>
        <taxon>Dikarya</taxon>
        <taxon>Ascomycota</taxon>
        <taxon>Pezizomycotina</taxon>
        <taxon>Dothideomycetes</taxon>
        <taxon>Pleosporomycetidae</taxon>
        <taxon>Venturiales</taxon>
        <taxon>Venturiaceae</taxon>
        <taxon>Venturia</taxon>
    </lineage>
</organism>
<dbReference type="AlphaFoldDB" id="A0A517LL97"/>
<feature type="compositionally biased region" description="Polar residues" evidence="1">
    <location>
        <begin position="126"/>
        <end position="136"/>
    </location>
</feature>
<sequence>MQFKTILAISVLSIGQLALATPPPCLLAAVNTEPDPSNFKSICGDHASDVQKQIQSVCKGDDATAALTSFADTCKDNGVTVSSASSSSSTSEPTSSSESDSGMVDSTHTTTDASSSNGTSAVLPDPSTSAHGLTSISAGTTDGSGSPTATGSGSHNTSTATGSHNTSTSSTGKSTPTSGSSGSKGTPGTGTAAGGAKSSTTSGVAGQVTGSIGGLVLAAAGAIFML</sequence>
<gene>
    <name evidence="3" type="ORF">FKW77_004067</name>
</gene>
<dbReference type="OrthoDB" id="3650170at2759"/>
<proteinExistence type="predicted"/>
<dbReference type="Proteomes" id="UP000316270">
    <property type="component" value="Chromosome 15"/>
</dbReference>